<proteinExistence type="predicted"/>
<protein>
    <submittedName>
        <fullName evidence="1">Uncharacterized protein</fullName>
    </submittedName>
</protein>
<keyword evidence="2" id="KW-1185">Reference proteome</keyword>
<organism evidence="1 2">
    <name type="scientific">Dyadobacter psychrophilus</name>
    <dbReference type="NCBI Taxonomy" id="651661"/>
    <lineage>
        <taxon>Bacteria</taxon>
        <taxon>Pseudomonadati</taxon>
        <taxon>Bacteroidota</taxon>
        <taxon>Cytophagia</taxon>
        <taxon>Cytophagales</taxon>
        <taxon>Spirosomataceae</taxon>
        <taxon>Dyadobacter</taxon>
    </lineage>
</organism>
<gene>
    <name evidence="1" type="ORF">SAMN05660293_04027</name>
</gene>
<dbReference type="RefSeq" id="WP_082216520.1">
    <property type="nucleotide sequence ID" value="NZ_FUZA01000005.1"/>
</dbReference>
<accession>A0A1T5GFD4</accession>
<dbReference type="PROSITE" id="PS51257">
    <property type="entry name" value="PROKAR_LIPOPROTEIN"/>
    <property type="match status" value="1"/>
</dbReference>
<reference evidence="2" key="1">
    <citation type="submission" date="2017-02" db="EMBL/GenBank/DDBJ databases">
        <authorList>
            <person name="Varghese N."/>
            <person name="Submissions S."/>
        </authorList>
    </citation>
    <scope>NUCLEOTIDE SEQUENCE [LARGE SCALE GENOMIC DNA]</scope>
    <source>
        <strain evidence="2">DSM 22270</strain>
    </source>
</reference>
<evidence type="ECO:0000313" key="2">
    <source>
        <dbReference type="Proteomes" id="UP000190897"/>
    </source>
</evidence>
<dbReference type="OrthoDB" id="957620at2"/>
<dbReference type="AlphaFoldDB" id="A0A1T5GFD4"/>
<name>A0A1T5GFD4_9BACT</name>
<sequence>MKAIALFGITGLVSACLSLCNAQCLEKVSRSTNKKEYYQIVQLVGKKEFLSLSRIGEEKIFTYHNEEVELIFHVQMFTEIRFTTKDETFSLFTTTSDRNFWNKSFMLSSPVTPQELEKMKGTIKIEIILPEERKIYTFGSKSNVILNKALACVL</sequence>
<dbReference type="EMBL" id="FUZA01000005">
    <property type="protein sequence ID" value="SKC07123.1"/>
    <property type="molecule type" value="Genomic_DNA"/>
</dbReference>
<dbReference type="Proteomes" id="UP000190897">
    <property type="component" value="Unassembled WGS sequence"/>
</dbReference>
<evidence type="ECO:0000313" key="1">
    <source>
        <dbReference type="EMBL" id="SKC07123.1"/>
    </source>
</evidence>